<comment type="subunit">
    <text evidence="9">Type II secretion is composed of four main components: the outer membrane complex, the inner membrane complex, the cytoplasmic secretion ATPase and the periplasm-spanning pseudopilus.</text>
</comment>
<evidence type="ECO:0000256" key="4">
    <source>
        <dbReference type="ARBA" id="ARBA00022481"/>
    </source>
</evidence>
<comment type="similarity">
    <text evidence="2 9">Belongs to the GSP I family.</text>
</comment>
<dbReference type="InterPro" id="IPR010052">
    <property type="entry name" value="T2SS_protein-GspI"/>
</dbReference>
<name>A0AB74UU30_9GAMM</name>
<keyword evidence="4 9" id="KW-0488">Methylation</keyword>
<dbReference type="GO" id="GO:0015627">
    <property type="term" value="C:type II protein secretion system complex"/>
    <property type="evidence" value="ECO:0007669"/>
    <property type="project" value="UniProtKB-UniRule"/>
</dbReference>
<dbReference type="InterPro" id="IPR012902">
    <property type="entry name" value="N_methyl_site"/>
</dbReference>
<evidence type="ECO:0000256" key="7">
    <source>
        <dbReference type="ARBA" id="ARBA00022989"/>
    </source>
</evidence>
<evidence type="ECO:0000313" key="11">
    <source>
        <dbReference type="EMBL" id="XIA20206.1"/>
    </source>
</evidence>
<dbReference type="NCBIfam" id="TIGR01707">
    <property type="entry name" value="gspI"/>
    <property type="match status" value="1"/>
</dbReference>
<dbReference type="InterPro" id="IPR003413">
    <property type="entry name" value="T2SS_GspI_C"/>
</dbReference>
<proteinExistence type="inferred from homology"/>
<dbReference type="AlphaFoldDB" id="A0AB74UU30"/>
<reference evidence="11" key="1">
    <citation type="submission" date="2024-10" db="EMBL/GenBank/DDBJ databases">
        <authorList>
            <person name="Lesea H.P."/>
            <person name="Kuehl J.V."/>
            <person name="Chandonia J.-M."/>
        </authorList>
    </citation>
    <scope>NUCLEOTIDE SEQUENCE</scope>
    <source>
        <strain evidence="11">FW102-FHT14D07</strain>
    </source>
</reference>
<dbReference type="SUPFAM" id="SSF54523">
    <property type="entry name" value="Pili subunits"/>
    <property type="match status" value="1"/>
</dbReference>
<evidence type="ECO:0000256" key="2">
    <source>
        <dbReference type="ARBA" id="ARBA00008358"/>
    </source>
</evidence>
<feature type="domain" description="Type II secretion system protein GspI C-terminal" evidence="10">
    <location>
        <begin position="45"/>
        <end position="123"/>
    </location>
</feature>
<dbReference type="PANTHER" id="PTHR38779:SF2">
    <property type="entry name" value="TYPE II SECRETION SYSTEM PROTEIN I-RELATED"/>
    <property type="match status" value="1"/>
</dbReference>
<evidence type="ECO:0000256" key="1">
    <source>
        <dbReference type="ARBA" id="ARBA00004377"/>
    </source>
</evidence>
<evidence type="ECO:0000256" key="6">
    <source>
        <dbReference type="ARBA" id="ARBA00022692"/>
    </source>
</evidence>
<evidence type="ECO:0000259" key="10">
    <source>
        <dbReference type="Pfam" id="PF02501"/>
    </source>
</evidence>
<gene>
    <name evidence="11" type="primary">gspI</name>
    <name evidence="11" type="ORF">ACFYG5_08805</name>
</gene>
<dbReference type="RefSeq" id="WP_395117908.1">
    <property type="nucleotide sequence ID" value="NZ_CP170721.1"/>
</dbReference>
<keyword evidence="7 9" id="KW-1133">Transmembrane helix</keyword>
<dbReference type="Pfam" id="PF02501">
    <property type="entry name" value="T2SSI"/>
    <property type="match status" value="1"/>
</dbReference>
<evidence type="ECO:0000256" key="8">
    <source>
        <dbReference type="ARBA" id="ARBA00023136"/>
    </source>
</evidence>
<dbReference type="PANTHER" id="PTHR38779">
    <property type="entry name" value="TYPE II SECRETION SYSTEM PROTEIN I-RELATED"/>
    <property type="match status" value="1"/>
</dbReference>
<accession>A0AB74UU30</accession>
<organism evidence="11">
    <name type="scientific">Rhodanobacter sp. FW102-FHT14D07</name>
    <dbReference type="NCBI Taxonomy" id="3351462"/>
    <lineage>
        <taxon>Bacteria</taxon>
        <taxon>Pseudomonadati</taxon>
        <taxon>Pseudomonadota</taxon>
        <taxon>Gammaproteobacteria</taxon>
        <taxon>Lysobacterales</taxon>
        <taxon>Rhodanobacteraceae</taxon>
        <taxon>Rhodanobacter</taxon>
    </lineage>
</organism>
<dbReference type="EMBL" id="CP170721">
    <property type="protein sequence ID" value="XIA20206.1"/>
    <property type="molecule type" value="Genomic_DNA"/>
</dbReference>
<evidence type="ECO:0000256" key="3">
    <source>
        <dbReference type="ARBA" id="ARBA00022475"/>
    </source>
</evidence>
<dbReference type="InterPro" id="IPR045584">
    <property type="entry name" value="Pilin-like"/>
</dbReference>
<evidence type="ECO:0000256" key="5">
    <source>
        <dbReference type="ARBA" id="ARBA00022519"/>
    </source>
</evidence>
<dbReference type="GO" id="GO:0005886">
    <property type="term" value="C:plasma membrane"/>
    <property type="evidence" value="ECO:0007669"/>
    <property type="project" value="UniProtKB-SubCell"/>
</dbReference>
<protein>
    <recommendedName>
        <fullName evidence="9">Type II secretion system protein I</fullName>
        <shortName evidence="9">T2SS minor pseudopilin I</shortName>
    </recommendedName>
</protein>
<keyword evidence="3" id="KW-1003">Cell membrane</keyword>
<keyword evidence="6 9" id="KW-0812">Transmembrane</keyword>
<dbReference type="Pfam" id="PF07963">
    <property type="entry name" value="N_methyl"/>
    <property type="match status" value="1"/>
</dbReference>
<evidence type="ECO:0000256" key="9">
    <source>
        <dbReference type="RuleBase" id="RU368030"/>
    </source>
</evidence>
<dbReference type="Gene3D" id="3.30.1300.30">
    <property type="entry name" value="GSPII I/J protein-like"/>
    <property type="match status" value="1"/>
</dbReference>
<keyword evidence="8 9" id="KW-0472">Membrane</keyword>
<comment type="function">
    <text evidence="9">Component of the type II secretion system required for the energy-dependent secretion of extracellular factors such as proteases and toxins from the periplasm.</text>
</comment>
<keyword evidence="5 9" id="KW-0997">Cell inner membrane</keyword>
<sequence length="131" mass="14217">MATWQRNDAPGFTLVEVLVAMTIVAVSLLAALRVATQGVSHADELRGRLLAGWVAADRLAEHRARGDWLPVGVRTGVRRQGNLELGWREEVSATPNAAFHRVDVFVFVPAQPAHFLAHSTGFVVDPAESGR</sequence>
<dbReference type="GO" id="GO:0015628">
    <property type="term" value="P:protein secretion by the type II secretion system"/>
    <property type="evidence" value="ECO:0007669"/>
    <property type="project" value="UniProtKB-UniRule"/>
</dbReference>
<comment type="PTM">
    <text evidence="9">Cleaved by prepilin peptidase.</text>
</comment>
<dbReference type="NCBIfam" id="TIGR02532">
    <property type="entry name" value="IV_pilin_GFxxxE"/>
    <property type="match status" value="1"/>
</dbReference>
<comment type="subcellular location">
    <subcellularLocation>
        <location evidence="1 9">Cell inner membrane</location>
        <topology evidence="1 9">Single-pass membrane protein</topology>
    </subcellularLocation>
</comment>
<feature type="transmembrane region" description="Helical" evidence="9">
    <location>
        <begin position="12"/>
        <end position="32"/>
    </location>
</feature>